<name>A0A392QNH4_9FABA</name>
<accession>A0A392QNH4</accession>
<dbReference type="EMBL" id="LXQA010150389">
    <property type="protein sequence ID" value="MCI25953.1"/>
    <property type="molecule type" value="Genomic_DNA"/>
</dbReference>
<feature type="non-terminal residue" evidence="2">
    <location>
        <position position="69"/>
    </location>
</feature>
<proteinExistence type="predicted"/>
<dbReference type="Proteomes" id="UP000265520">
    <property type="component" value="Unassembled WGS sequence"/>
</dbReference>
<feature type="region of interest" description="Disordered" evidence="1">
    <location>
        <begin position="1"/>
        <end position="24"/>
    </location>
</feature>
<evidence type="ECO:0000313" key="2">
    <source>
        <dbReference type="EMBL" id="MCI25953.1"/>
    </source>
</evidence>
<evidence type="ECO:0000256" key="1">
    <source>
        <dbReference type="SAM" id="MobiDB-lite"/>
    </source>
</evidence>
<evidence type="ECO:0000313" key="3">
    <source>
        <dbReference type="Proteomes" id="UP000265520"/>
    </source>
</evidence>
<dbReference type="AlphaFoldDB" id="A0A392QNH4"/>
<sequence>MQELSNTTESESIASHQKCSQSSNSCYVCEEESQSFVKIREFVQEIVGYGSSSLPLEKLKQVRNKEYQK</sequence>
<keyword evidence="3" id="KW-1185">Reference proteome</keyword>
<organism evidence="2 3">
    <name type="scientific">Trifolium medium</name>
    <dbReference type="NCBI Taxonomy" id="97028"/>
    <lineage>
        <taxon>Eukaryota</taxon>
        <taxon>Viridiplantae</taxon>
        <taxon>Streptophyta</taxon>
        <taxon>Embryophyta</taxon>
        <taxon>Tracheophyta</taxon>
        <taxon>Spermatophyta</taxon>
        <taxon>Magnoliopsida</taxon>
        <taxon>eudicotyledons</taxon>
        <taxon>Gunneridae</taxon>
        <taxon>Pentapetalae</taxon>
        <taxon>rosids</taxon>
        <taxon>fabids</taxon>
        <taxon>Fabales</taxon>
        <taxon>Fabaceae</taxon>
        <taxon>Papilionoideae</taxon>
        <taxon>50 kb inversion clade</taxon>
        <taxon>NPAAA clade</taxon>
        <taxon>Hologalegina</taxon>
        <taxon>IRL clade</taxon>
        <taxon>Trifolieae</taxon>
        <taxon>Trifolium</taxon>
    </lineage>
</organism>
<reference evidence="2 3" key="1">
    <citation type="journal article" date="2018" name="Front. Plant Sci.">
        <title>Red Clover (Trifolium pratense) and Zigzag Clover (T. medium) - A Picture of Genomic Similarities and Differences.</title>
        <authorList>
            <person name="Dluhosova J."/>
            <person name="Istvanek J."/>
            <person name="Nedelnik J."/>
            <person name="Repkova J."/>
        </authorList>
    </citation>
    <scope>NUCLEOTIDE SEQUENCE [LARGE SCALE GENOMIC DNA]</scope>
    <source>
        <strain evidence="3">cv. 10/8</strain>
        <tissue evidence="2">Leaf</tissue>
    </source>
</reference>
<comment type="caution">
    <text evidence="2">The sequence shown here is derived from an EMBL/GenBank/DDBJ whole genome shotgun (WGS) entry which is preliminary data.</text>
</comment>
<protein>
    <submittedName>
        <fullName evidence="2">Uncharacterized protein</fullName>
    </submittedName>
</protein>